<proteinExistence type="predicted"/>
<evidence type="ECO:0000313" key="2">
    <source>
        <dbReference type="EMBL" id="TNN57931.1"/>
    </source>
</evidence>
<reference evidence="2 3" key="1">
    <citation type="submission" date="2019-03" db="EMBL/GenBank/DDBJ databases">
        <title>First draft genome of Liparis tanakae, snailfish: a comprehensive survey of snailfish specific genes.</title>
        <authorList>
            <person name="Kim W."/>
            <person name="Song I."/>
            <person name="Jeong J.-H."/>
            <person name="Kim D."/>
            <person name="Kim S."/>
            <person name="Ryu S."/>
            <person name="Song J.Y."/>
            <person name="Lee S.K."/>
        </authorList>
    </citation>
    <scope>NUCLEOTIDE SEQUENCE [LARGE SCALE GENOMIC DNA]</scope>
    <source>
        <tissue evidence="2">Muscle</tissue>
    </source>
</reference>
<dbReference type="AlphaFoldDB" id="A0A4Z2GX92"/>
<protein>
    <submittedName>
        <fullName evidence="2">Uncharacterized protein</fullName>
    </submittedName>
</protein>
<keyword evidence="3" id="KW-1185">Reference proteome</keyword>
<organism evidence="2 3">
    <name type="scientific">Liparis tanakae</name>
    <name type="common">Tanaka's snailfish</name>
    <dbReference type="NCBI Taxonomy" id="230148"/>
    <lineage>
        <taxon>Eukaryota</taxon>
        <taxon>Metazoa</taxon>
        <taxon>Chordata</taxon>
        <taxon>Craniata</taxon>
        <taxon>Vertebrata</taxon>
        <taxon>Euteleostomi</taxon>
        <taxon>Actinopterygii</taxon>
        <taxon>Neopterygii</taxon>
        <taxon>Teleostei</taxon>
        <taxon>Neoteleostei</taxon>
        <taxon>Acanthomorphata</taxon>
        <taxon>Eupercaria</taxon>
        <taxon>Perciformes</taxon>
        <taxon>Cottioidei</taxon>
        <taxon>Cottales</taxon>
        <taxon>Liparidae</taxon>
        <taxon>Liparis</taxon>
    </lineage>
</organism>
<gene>
    <name evidence="2" type="ORF">EYF80_031847</name>
</gene>
<sequence>MHIHERNLAMKNPMVSPSALQERGGAPGVPVWSQLNSGRNLWRRRSCFGDRPAPSMPSAPIVRQGKVSRAQAICSSFSASVTVQVLYTSTPPLFSSRTACDTHTAFMRDTAHVQDPFSRSRPEDVAHHHRGKVLHDKKEPHVRRGRNSAVLSV</sequence>
<evidence type="ECO:0000313" key="3">
    <source>
        <dbReference type="Proteomes" id="UP000314294"/>
    </source>
</evidence>
<evidence type="ECO:0000256" key="1">
    <source>
        <dbReference type="SAM" id="MobiDB-lite"/>
    </source>
</evidence>
<dbReference type="EMBL" id="SRLO01000393">
    <property type="protein sequence ID" value="TNN57931.1"/>
    <property type="molecule type" value="Genomic_DNA"/>
</dbReference>
<feature type="region of interest" description="Disordered" evidence="1">
    <location>
        <begin position="115"/>
        <end position="153"/>
    </location>
</feature>
<comment type="caution">
    <text evidence="2">The sequence shown here is derived from an EMBL/GenBank/DDBJ whole genome shotgun (WGS) entry which is preliminary data.</text>
</comment>
<dbReference type="Proteomes" id="UP000314294">
    <property type="component" value="Unassembled WGS sequence"/>
</dbReference>
<name>A0A4Z2GX92_9TELE</name>
<accession>A0A4Z2GX92</accession>